<dbReference type="EMBL" id="DS268698">
    <property type="protein sequence ID" value="EFO98845.1"/>
    <property type="molecule type" value="Genomic_DNA"/>
</dbReference>
<dbReference type="Proteomes" id="UP000008281">
    <property type="component" value="Unassembled WGS sequence"/>
</dbReference>
<dbReference type="Pfam" id="PF01827">
    <property type="entry name" value="FTH"/>
    <property type="match status" value="1"/>
</dbReference>
<dbReference type="OrthoDB" id="5879322at2759"/>
<dbReference type="Pfam" id="PF17906">
    <property type="entry name" value="HTH_48"/>
    <property type="match status" value="1"/>
</dbReference>
<evidence type="ECO:0000313" key="3">
    <source>
        <dbReference type="EMBL" id="EFO98845.1"/>
    </source>
</evidence>
<evidence type="ECO:0000313" key="4">
    <source>
        <dbReference type="Proteomes" id="UP000008281"/>
    </source>
</evidence>
<dbReference type="GO" id="GO:0045087">
    <property type="term" value="P:innate immune response"/>
    <property type="evidence" value="ECO:0007669"/>
    <property type="project" value="TreeGrafter"/>
</dbReference>
<protein>
    <recommendedName>
        <fullName evidence="5">F-box domain-containing protein</fullName>
    </recommendedName>
</protein>
<evidence type="ECO:0008006" key="5">
    <source>
        <dbReference type="Google" id="ProtNLM"/>
    </source>
</evidence>
<name>E3NIC8_CAERE</name>
<keyword evidence="4" id="KW-1185">Reference proteome</keyword>
<gene>
    <name evidence="3" type="ORF">CRE_04370</name>
</gene>
<proteinExistence type="predicted"/>
<accession>E3NIC8</accession>
<dbReference type="FunCoup" id="E3NIC8">
    <property type="interactions" value="779"/>
</dbReference>
<dbReference type="eggNOG" id="ENOG502RT5I">
    <property type="taxonomic scope" value="Eukaryota"/>
</dbReference>
<dbReference type="PANTHER" id="PTHR23015">
    <property type="entry name" value="UNCHARACTERIZED C.ELEGANS PROTEIN"/>
    <property type="match status" value="1"/>
</dbReference>
<feature type="domain" description="Mos1 transposase HTH" evidence="2">
    <location>
        <begin position="13"/>
        <end position="61"/>
    </location>
</feature>
<evidence type="ECO:0000259" key="1">
    <source>
        <dbReference type="Pfam" id="PF01827"/>
    </source>
</evidence>
<organism evidence="4">
    <name type="scientific">Caenorhabditis remanei</name>
    <name type="common">Caenorhabditis vulgaris</name>
    <dbReference type="NCBI Taxonomy" id="31234"/>
    <lineage>
        <taxon>Eukaryota</taxon>
        <taxon>Metazoa</taxon>
        <taxon>Ecdysozoa</taxon>
        <taxon>Nematoda</taxon>
        <taxon>Chromadorea</taxon>
        <taxon>Rhabditida</taxon>
        <taxon>Rhabditina</taxon>
        <taxon>Rhabditomorpha</taxon>
        <taxon>Rhabditoidea</taxon>
        <taxon>Rhabditidae</taxon>
        <taxon>Peloderinae</taxon>
        <taxon>Caenorhabditis</taxon>
    </lineage>
</organism>
<dbReference type="PANTHER" id="PTHR23015:SF4">
    <property type="entry name" value="DUF38 DOMAIN-CONTAINING PROTEIN-RELATED"/>
    <property type="match status" value="1"/>
</dbReference>
<dbReference type="InterPro" id="IPR002900">
    <property type="entry name" value="DUF38/FTH_CAE_spp"/>
</dbReference>
<evidence type="ECO:0000259" key="2">
    <source>
        <dbReference type="Pfam" id="PF17906"/>
    </source>
</evidence>
<reference evidence="3" key="1">
    <citation type="submission" date="2007-07" db="EMBL/GenBank/DDBJ databases">
        <title>PCAP assembly of the Caenorhabditis remanei genome.</title>
        <authorList>
            <consortium name="The Caenorhabditis remanei Sequencing Consortium"/>
            <person name="Wilson R.K."/>
        </authorList>
    </citation>
    <scope>NUCLEOTIDE SEQUENCE [LARGE SCALE GENOMIC DNA]</scope>
    <source>
        <strain evidence="3">PB4641</strain>
    </source>
</reference>
<dbReference type="InParanoid" id="E3NIC8"/>
<dbReference type="InterPro" id="IPR040161">
    <property type="entry name" value="FB224"/>
</dbReference>
<sequence length="372" mass="43430">MAPLPDSLKNDTHFLKSCILYEALHKKPVFESYRNFCEKIGDDVMSYYDFEYWYYRFYNGELDLEHDRSTDPPHHTFLQLPAEMHNMIWKNQNCKAKISMRRVCKRMKEVIGNQVVMFNNISVSLGANSLCVKLNDKKCVEYQKDTDNSCVICRPGQPDQKKSTGFLETALQDMSFSLRFLNIRAQHLTIDLEKDTPLDLLNTLAEYFPNPFFAVRVKIMIGKKTDSPKVLKLLELGYLEEIRIGHHSRGCASADSVHNLPQWKQATRADTVYFLKLDFNQLKHYYHLKHFVVELKNLSMEQAVILRDKLISLPQFESCEIYAPGFDAIFLRTAWALEENSGTYRYAIADSDKVLDFQFTEGHTFYISKKFE</sequence>
<dbReference type="OMA" id="FTHRYEN"/>
<dbReference type="HOGENOM" id="CLU_030831_3_3_1"/>
<dbReference type="AlphaFoldDB" id="E3NIC8"/>
<feature type="domain" description="DUF38" evidence="1">
    <location>
        <begin position="223"/>
        <end position="330"/>
    </location>
</feature>
<dbReference type="InterPro" id="IPR041426">
    <property type="entry name" value="Mos1_HTH"/>
</dbReference>